<keyword evidence="2" id="KW-0547">Nucleotide-binding</keyword>
<dbReference type="SUPFAM" id="SSF52540">
    <property type="entry name" value="P-loop containing nucleoside triphosphate hydrolases"/>
    <property type="match status" value="1"/>
</dbReference>
<dbReference type="PANTHER" id="PTHR46743:SF3">
    <property type="entry name" value="ABC-TYPE POLYSACCHARIDE_POLYOL PHOSPHATE TRANSPORT SYSTEM, ATPASE COMPONENT"/>
    <property type="match status" value="1"/>
</dbReference>
<dbReference type="Pfam" id="PF00005">
    <property type="entry name" value="ABC_tran"/>
    <property type="match status" value="1"/>
</dbReference>
<dbReference type="InterPro" id="IPR003439">
    <property type="entry name" value="ABC_transporter-like_ATP-bd"/>
</dbReference>
<dbReference type="InterPro" id="IPR001296">
    <property type="entry name" value="Glyco_trans_1"/>
</dbReference>
<keyword evidence="3" id="KW-0067">ATP-binding</keyword>
<keyword evidence="5" id="KW-0808">Transferase</keyword>
<dbReference type="GO" id="GO:0016757">
    <property type="term" value="F:glycosyltransferase activity"/>
    <property type="evidence" value="ECO:0007669"/>
    <property type="project" value="UniProtKB-KW"/>
</dbReference>
<organism evidence="5 6">
    <name type="scientific">Reticulomyxa filosa</name>
    <dbReference type="NCBI Taxonomy" id="46433"/>
    <lineage>
        <taxon>Eukaryota</taxon>
        <taxon>Sar</taxon>
        <taxon>Rhizaria</taxon>
        <taxon>Retaria</taxon>
        <taxon>Foraminifera</taxon>
        <taxon>Monothalamids</taxon>
        <taxon>Reticulomyxidae</taxon>
        <taxon>Reticulomyxa</taxon>
    </lineage>
</organism>
<accession>X6N100</accession>
<keyword evidence="6" id="KW-1185">Reference proteome</keyword>
<gene>
    <name evidence="5" type="ORF">RFI_17636</name>
</gene>
<sequence>MAHIVLNSVNIDFPIYNAKARSFRGHFIRTVGGKINSTNDITVIRALSNINLELREGDRVGVIGNNGAGKTTLLRVLSGVYEPTAGSIEIEGKISSLTDIQMGMDPEATGEENIILRGIFMGMKINEIKSKMQEIIEFSQLDDYISMPMRTYSSGMYLRLAFAVSTCIQPEILILDEMIGVGDMDFVQKAKERTLQLIDTSKIMVMSSHDLAILRKFTEEALKILINISETKIYFTASQLNFTDCKEYLRENLPQFEANFILSINDTLTNRLVINLKKLIDYLARKSVLKRIKIFKKIAYQFGFIIDFFNIKFSFVPKQYKDYFDVYFSPQHPIPKQVLKISAIKKVIFLHDLIPLLFPEYVSFVGKIFYQVLIKHFNNQMTILCCSNTSKNDFLKFRSDIDEKRVKVVYLSVAELFKPITDQVTIGKVLNKYNIPQNGKYFLTLSSLNPRKNFTHVITAFVEFIKTYNLSDLYLGIVGAKGWGFDDIFAAIDAAEQYKDKIIMTGFIDDEALPAIYSAALSFVFMSLYEGFGLPVLEAMKCGIPIIGSNISSVPEVMGNTGIKISPIDKGLLIDAMHRIYFDEKARNQLKAEAIKQADQFNYAKFSTELAKAIIQ</sequence>
<dbReference type="GO" id="GO:0016887">
    <property type="term" value="F:ATP hydrolysis activity"/>
    <property type="evidence" value="ECO:0007669"/>
    <property type="project" value="InterPro"/>
</dbReference>
<dbReference type="SMART" id="SM00382">
    <property type="entry name" value="AAA"/>
    <property type="match status" value="1"/>
</dbReference>
<dbReference type="InterPro" id="IPR003593">
    <property type="entry name" value="AAA+_ATPase"/>
</dbReference>
<keyword evidence="1" id="KW-0328">Glycosyltransferase</keyword>
<dbReference type="Gene3D" id="3.40.50.300">
    <property type="entry name" value="P-loop containing nucleotide triphosphate hydrolases"/>
    <property type="match status" value="1"/>
</dbReference>
<evidence type="ECO:0000259" key="4">
    <source>
        <dbReference type="PROSITE" id="PS50893"/>
    </source>
</evidence>
<evidence type="ECO:0000256" key="1">
    <source>
        <dbReference type="ARBA" id="ARBA00022676"/>
    </source>
</evidence>
<dbReference type="SUPFAM" id="SSF53756">
    <property type="entry name" value="UDP-Glycosyltransferase/glycogen phosphorylase"/>
    <property type="match status" value="1"/>
</dbReference>
<evidence type="ECO:0000256" key="3">
    <source>
        <dbReference type="ARBA" id="ARBA00022840"/>
    </source>
</evidence>
<dbReference type="Proteomes" id="UP000023152">
    <property type="component" value="Unassembled WGS sequence"/>
</dbReference>
<dbReference type="InterPro" id="IPR015860">
    <property type="entry name" value="ABC_transpr_TagH-like"/>
</dbReference>
<proteinExistence type="predicted"/>
<protein>
    <submittedName>
        <fullName evidence="5">Glycosyl transferase group 1</fullName>
    </submittedName>
</protein>
<dbReference type="GO" id="GO:0016020">
    <property type="term" value="C:membrane"/>
    <property type="evidence" value="ECO:0007669"/>
    <property type="project" value="InterPro"/>
</dbReference>
<evidence type="ECO:0000313" key="6">
    <source>
        <dbReference type="Proteomes" id="UP000023152"/>
    </source>
</evidence>
<dbReference type="CDD" id="cd03809">
    <property type="entry name" value="GT4_MtfB-like"/>
    <property type="match status" value="1"/>
</dbReference>
<dbReference type="OrthoDB" id="6500128at2759"/>
<comment type="caution">
    <text evidence="5">The sequence shown here is derived from an EMBL/GenBank/DDBJ whole genome shotgun (WGS) entry which is preliminary data.</text>
</comment>
<dbReference type="Gene3D" id="3.40.50.2000">
    <property type="entry name" value="Glycogen Phosphorylase B"/>
    <property type="match status" value="1"/>
</dbReference>
<dbReference type="GO" id="GO:0005524">
    <property type="term" value="F:ATP binding"/>
    <property type="evidence" value="ECO:0007669"/>
    <property type="project" value="UniProtKB-KW"/>
</dbReference>
<feature type="domain" description="ABC transporter" evidence="4">
    <location>
        <begin position="28"/>
        <end position="262"/>
    </location>
</feature>
<dbReference type="CDD" id="cd03220">
    <property type="entry name" value="ABC_KpsT_Wzt"/>
    <property type="match status" value="1"/>
</dbReference>
<dbReference type="PANTHER" id="PTHR46743">
    <property type="entry name" value="TEICHOIC ACIDS EXPORT ATP-BINDING PROTEIN TAGH"/>
    <property type="match status" value="1"/>
</dbReference>
<evidence type="ECO:0000313" key="5">
    <source>
        <dbReference type="EMBL" id="ETO19593.1"/>
    </source>
</evidence>
<dbReference type="InterPro" id="IPR027417">
    <property type="entry name" value="P-loop_NTPase"/>
</dbReference>
<dbReference type="AlphaFoldDB" id="X6N100"/>
<reference evidence="5 6" key="1">
    <citation type="journal article" date="2013" name="Curr. Biol.">
        <title>The Genome of the Foraminiferan Reticulomyxa filosa.</title>
        <authorList>
            <person name="Glockner G."/>
            <person name="Hulsmann N."/>
            <person name="Schleicher M."/>
            <person name="Noegel A.A."/>
            <person name="Eichinger L."/>
            <person name="Gallinger C."/>
            <person name="Pawlowski J."/>
            <person name="Sierra R."/>
            <person name="Euteneuer U."/>
            <person name="Pillet L."/>
            <person name="Moustafa A."/>
            <person name="Platzer M."/>
            <person name="Groth M."/>
            <person name="Szafranski K."/>
            <person name="Schliwa M."/>
        </authorList>
    </citation>
    <scope>NUCLEOTIDE SEQUENCE [LARGE SCALE GENOMIC DNA]</scope>
</reference>
<dbReference type="Pfam" id="PF00534">
    <property type="entry name" value="Glycos_transf_1"/>
    <property type="match status" value="1"/>
</dbReference>
<dbReference type="PROSITE" id="PS50893">
    <property type="entry name" value="ABC_TRANSPORTER_2"/>
    <property type="match status" value="1"/>
</dbReference>
<evidence type="ECO:0000256" key="2">
    <source>
        <dbReference type="ARBA" id="ARBA00022741"/>
    </source>
</evidence>
<dbReference type="InterPro" id="IPR050683">
    <property type="entry name" value="Bact_Polysacc_Export_ATP-bd"/>
</dbReference>
<dbReference type="GO" id="GO:0140359">
    <property type="term" value="F:ABC-type transporter activity"/>
    <property type="evidence" value="ECO:0007669"/>
    <property type="project" value="InterPro"/>
</dbReference>
<dbReference type="EMBL" id="ASPP01013491">
    <property type="protein sequence ID" value="ETO19593.1"/>
    <property type="molecule type" value="Genomic_DNA"/>
</dbReference>
<name>X6N100_RETFI</name>